<protein>
    <submittedName>
        <fullName evidence="1">Carbohydrate-binding domain-containing protein</fullName>
    </submittedName>
</protein>
<dbReference type="Pfam" id="PF14262">
    <property type="entry name" value="Cthe_2159"/>
    <property type="match status" value="1"/>
</dbReference>
<organism evidence="1 2">
    <name type="scientific">Acetobacterium tundrae</name>
    <dbReference type="NCBI Taxonomy" id="132932"/>
    <lineage>
        <taxon>Bacteria</taxon>
        <taxon>Bacillati</taxon>
        <taxon>Bacillota</taxon>
        <taxon>Clostridia</taxon>
        <taxon>Eubacteriales</taxon>
        <taxon>Eubacteriaceae</taxon>
        <taxon>Acetobacterium</taxon>
    </lineage>
</organism>
<evidence type="ECO:0000313" key="2">
    <source>
        <dbReference type="Proteomes" id="UP000653358"/>
    </source>
</evidence>
<proteinExistence type="predicted"/>
<gene>
    <name evidence="1" type="ORF">GH807_14470</name>
</gene>
<comment type="caution">
    <text evidence="1">The sequence shown here is derived from an EMBL/GenBank/DDBJ whole genome shotgun (WGS) entry which is preliminary data.</text>
</comment>
<reference evidence="1 2" key="1">
    <citation type="journal article" date="2020" name="mSystems">
        <title>Defining Genomic and Predicted Metabolic Features of the Acetobacterium Genus.</title>
        <authorList>
            <person name="Ross D.E."/>
            <person name="Marshall C.W."/>
            <person name="Gulliver D."/>
            <person name="May H.D."/>
            <person name="Norman R.S."/>
        </authorList>
    </citation>
    <scope>NUCLEOTIDE SEQUENCE [LARGE SCALE GENOMIC DNA]</scope>
    <source>
        <strain evidence="1 2">DSM 9173</strain>
    </source>
</reference>
<dbReference type="RefSeq" id="WP_148606365.1">
    <property type="nucleotide sequence ID" value="NZ_RXYB01000037.1"/>
</dbReference>
<dbReference type="EMBL" id="WJBB01000023">
    <property type="protein sequence ID" value="MBC3798236.1"/>
    <property type="molecule type" value="Genomic_DNA"/>
</dbReference>
<name>A0ABR6WPI0_9FIRM</name>
<keyword evidence="2" id="KW-1185">Reference proteome</keyword>
<evidence type="ECO:0000313" key="1">
    <source>
        <dbReference type="EMBL" id="MBC3798236.1"/>
    </source>
</evidence>
<sequence>MVKFYSDLYEKPLKKFSYVEEGKKFNEKIKIFNTIIIIGNGCVYRMQFNGTNTTAETAETTETATTTAVLTAVISPTSTIAVDPEFTDRDVETSYDDETATHIMLDGGSIQVTGDGATSNGSVLTISQEGTYVVTGTLSDGQIIVDAGGQ</sequence>
<dbReference type="Proteomes" id="UP000653358">
    <property type="component" value="Unassembled WGS sequence"/>
</dbReference>
<accession>A0ABR6WPI0</accession>
<dbReference type="InterPro" id="IPR025584">
    <property type="entry name" value="Cthe_2159"/>
</dbReference>